<dbReference type="InterPro" id="IPR051466">
    <property type="entry name" value="D-amino_acid_metab_enzyme"/>
</dbReference>
<evidence type="ECO:0000313" key="5">
    <source>
        <dbReference type="Proteomes" id="UP000194159"/>
    </source>
</evidence>
<dbReference type="SUPFAM" id="SSF51419">
    <property type="entry name" value="PLP-binding barrel"/>
    <property type="match status" value="1"/>
</dbReference>
<dbReference type="PANTHER" id="PTHR28004:SF2">
    <property type="entry name" value="D-SERINE DEHYDRATASE"/>
    <property type="match status" value="1"/>
</dbReference>
<dbReference type="RefSeq" id="WP_086083542.1">
    <property type="nucleotide sequence ID" value="NZ_CP020909.1"/>
</dbReference>
<keyword evidence="2" id="KW-0456">Lyase</keyword>
<evidence type="ECO:0000259" key="3">
    <source>
        <dbReference type="SMART" id="SM01119"/>
    </source>
</evidence>
<dbReference type="AlphaFoldDB" id="A0AAN1EMJ3"/>
<geneLocation type="plasmid" evidence="5">
    <name>pretnxc12c</name>
</geneLocation>
<dbReference type="PANTHER" id="PTHR28004">
    <property type="entry name" value="ZGC:162816-RELATED"/>
    <property type="match status" value="1"/>
</dbReference>
<dbReference type="GO" id="GO:0008721">
    <property type="term" value="F:D-serine ammonia-lyase activity"/>
    <property type="evidence" value="ECO:0007669"/>
    <property type="project" value="TreeGrafter"/>
</dbReference>
<proteinExistence type="inferred from homology"/>
<dbReference type="Gene3D" id="3.20.20.10">
    <property type="entry name" value="Alanine racemase"/>
    <property type="match status" value="1"/>
</dbReference>
<evidence type="ECO:0000256" key="2">
    <source>
        <dbReference type="ARBA" id="ARBA00023239"/>
    </source>
</evidence>
<dbReference type="GO" id="GO:0036088">
    <property type="term" value="P:D-serine catabolic process"/>
    <property type="evidence" value="ECO:0007669"/>
    <property type="project" value="TreeGrafter"/>
</dbReference>
<accession>A0AAN1EMJ3</accession>
<gene>
    <name evidence="4" type="ORF">NXC12_PC00396</name>
</gene>
<keyword evidence="4" id="KW-0614">Plasmid</keyword>
<evidence type="ECO:0000256" key="1">
    <source>
        <dbReference type="ARBA" id="ARBA00005323"/>
    </source>
</evidence>
<dbReference type="SMART" id="SM01119">
    <property type="entry name" value="D-ser_dehydrat"/>
    <property type="match status" value="1"/>
</dbReference>
<dbReference type="InterPro" id="IPR029066">
    <property type="entry name" value="PLP-binding_barrel"/>
</dbReference>
<organism evidence="4 5">
    <name type="scientific">Rhizobium etli</name>
    <dbReference type="NCBI Taxonomy" id="29449"/>
    <lineage>
        <taxon>Bacteria</taxon>
        <taxon>Pseudomonadati</taxon>
        <taxon>Pseudomonadota</taxon>
        <taxon>Alphaproteobacteria</taxon>
        <taxon>Hyphomicrobiales</taxon>
        <taxon>Rhizobiaceae</taxon>
        <taxon>Rhizobium/Agrobacterium group</taxon>
        <taxon>Rhizobium</taxon>
    </lineage>
</organism>
<dbReference type="InterPro" id="IPR042208">
    <property type="entry name" value="D-ser_dehydrat-like_sf"/>
</dbReference>
<comment type="similarity">
    <text evidence="1">Belongs to the DSD1 family.</text>
</comment>
<dbReference type="EMBL" id="CP020909">
    <property type="protein sequence ID" value="ARQ13034.1"/>
    <property type="molecule type" value="Genomic_DNA"/>
</dbReference>
<dbReference type="Pfam" id="PF01168">
    <property type="entry name" value="Ala_racemase_N"/>
    <property type="match status" value="1"/>
</dbReference>
<evidence type="ECO:0000313" key="4">
    <source>
        <dbReference type="EMBL" id="ARQ13034.1"/>
    </source>
</evidence>
<dbReference type="InterPro" id="IPR026956">
    <property type="entry name" value="D-ser_dehydrat-like_dom"/>
</dbReference>
<dbReference type="Gene3D" id="2.40.37.20">
    <property type="entry name" value="D-serine dehydratase-like domain"/>
    <property type="match status" value="1"/>
</dbReference>
<feature type="domain" description="D-serine dehydratase-like" evidence="3">
    <location>
        <begin position="256"/>
        <end position="349"/>
    </location>
</feature>
<dbReference type="Proteomes" id="UP000194159">
    <property type="component" value="Plasmid pRetNXC12c"/>
</dbReference>
<name>A0AAN1EMJ3_RHIET</name>
<dbReference type="CDD" id="cd06820">
    <property type="entry name" value="PLPDE_III_LS_D-TA_like"/>
    <property type="match status" value="1"/>
</dbReference>
<dbReference type="Pfam" id="PF14031">
    <property type="entry name" value="D-ser_dehydrat"/>
    <property type="match status" value="1"/>
</dbReference>
<sequence length="366" mass="39301">MPDRSFAVVARAGDRIADLSTPRPVIDEDRLAANIARVQSYMDQHGLNFRPHIKTHKIPALAVAQVAAGAKGINCQKVTEAEVFAEAGFNDILITFNILGQQKLERLARLNERISDLKVVADSEQTVDGLAAHFSCNKPLKVLVECDTGGGRCGVQTPEEAASLARRIAAADGLTFGGIVTYPKPQAAAAVEAFIAETLDRLQSDGIACPIVSNGGTPSLFEAHLVKSATEHRAGTYIYNDRQMVRMGHCSEDDCAMHVLATVVSRPTADRAVIDAGSKALTSDLQGFSDYGLIVGYPQARITSLSEEHGVIDLSTCTGPRPQIGEKLFIIPNHTCVVSNLFDTMVFHRGGIVTRVEDVAARGLVW</sequence>
<reference evidence="4 5" key="1">
    <citation type="submission" date="2017-04" db="EMBL/GenBank/DDBJ databases">
        <title>Complete genome sequences of Rhizobium genomic linages associated to common bean (phaseolus vulgaris).</title>
        <authorList>
            <person name="Santamaria R.I."/>
            <person name="Bustos P."/>
            <person name="Perez-Carrascal O."/>
            <person name="Martinez-Flores I."/>
            <person name="Juarez S."/>
            <person name="Lozano L."/>
            <person name="Miranda F."/>
            <person name="Vinuesa P."/>
            <person name="Martinez-Romero E."/>
            <person name="Cevallos M.A."/>
            <person name="Romero D."/>
            <person name="Davila G."/>
            <person name="Gonzalez V."/>
        </authorList>
    </citation>
    <scope>NUCLEOTIDE SEQUENCE [LARGE SCALE GENOMIC DNA]</scope>
    <source>
        <strain evidence="4 5">NXC12</strain>
        <plasmid evidence="5">pretnxc12c</plasmid>
    </source>
</reference>
<protein>
    <submittedName>
        <fullName evidence="4">Alanine racemase domain-containing protein</fullName>
    </submittedName>
</protein>
<dbReference type="InterPro" id="IPR001608">
    <property type="entry name" value="Ala_racemase_N"/>
</dbReference>